<evidence type="ECO:0000259" key="2">
    <source>
        <dbReference type="Pfam" id="PF13266"/>
    </source>
</evidence>
<evidence type="ECO:0000256" key="1">
    <source>
        <dbReference type="SAM" id="MobiDB-lite"/>
    </source>
</evidence>
<gene>
    <name evidence="3" type="ordered locus">AALP_Aa8g297100</name>
</gene>
<proteinExistence type="predicted"/>
<dbReference type="Pfam" id="PF13266">
    <property type="entry name" value="DUF4057"/>
    <property type="match status" value="1"/>
</dbReference>
<sequence length="54" mass="5830">MERNTPVRKTHTSTADLLTWSGVPPPDSPSSACRSAVRSHQVDSIWVFVCGFGG</sequence>
<reference evidence="4" key="1">
    <citation type="journal article" date="2015" name="Nat. Plants">
        <title>Genome expansion of Arabis alpina linked with retrotransposition and reduced symmetric DNA methylation.</title>
        <authorList>
            <person name="Willing E.M."/>
            <person name="Rawat V."/>
            <person name="Mandakova T."/>
            <person name="Maumus F."/>
            <person name="James G.V."/>
            <person name="Nordstroem K.J."/>
            <person name="Becker C."/>
            <person name="Warthmann N."/>
            <person name="Chica C."/>
            <person name="Szarzynska B."/>
            <person name="Zytnicki M."/>
            <person name="Albani M.C."/>
            <person name="Kiefer C."/>
            <person name="Bergonzi S."/>
            <person name="Castaings L."/>
            <person name="Mateos J.L."/>
            <person name="Berns M.C."/>
            <person name="Bujdoso N."/>
            <person name="Piofczyk T."/>
            <person name="de Lorenzo L."/>
            <person name="Barrero-Sicilia C."/>
            <person name="Mateos I."/>
            <person name="Piednoel M."/>
            <person name="Hagmann J."/>
            <person name="Chen-Min-Tao R."/>
            <person name="Iglesias-Fernandez R."/>
            <person name="Schuster S.C."/>
            <person name="Alonso-Blanco C."/>
            <person name="Roudier F."/>
            <person name="Carbonero P."/>
            <person name="Paz-Ares J."/>
            <person name="Davis S.J."/>
            <person name="Pecinka A."/>
            <person name="Quesneville H."/>
            <person name="Colot V."/>
            <person name="Lysak M.A."/>
            <person name="Weigel D."/>
            <person name="Coupland G."/>
            <person name="Schneeberger K."/>
        </authorList>
    </citation>
    <scope>NUCLEOTIDE SEQUENCE [LARGE SCALE GENOMIC DNA]</scope>
    <source>
        <strain evidence="4">cv. Pajares</strain>
    </source>
</reference>
<dbReference type="Gramene" id="KFK26816">
    <property type="protein sequence ID" value="KFK26816"/>
    <property type="gene ID" value="AALP_AA8G297100"/>
</dbReference>
<feature type="region of interest" description="Disordered" evidence="1">
    <location>
        <begin position="1"/>
        <end position="28"/>
    </location>
</feature>
<evidence type="ECO:0000313" key="3">
    <source>
        <dbReference type="EMBL" id="KFK26816.1"/>
    </source>
</evidence>
<evidence type="ECO:0000313" key="4">
    <source>
        <dbReference type="Proteomes" id="UP000029120"/>
    </source>
</evidence>
<dbReference type="InterPro" id="IPR025131">
    <property type="entry name" value="DUF4057"/>
</dbReference>
<dbReference type="EMBL" id="CM002876">
    <property type="protein sequence ID" value="KFK26816.1"/>
    <property type="molecule type" value="Genomic_DNA"/>
</dbReference>
<dbReference type="OrthoDB" id="1711230at2759"/>
<dbReference type="AlphaFoldDB" id="A0A087GAB4"/>
<feature type="compositionally biased region" description="Basic residues" evidence="1">
    <location>
        <begin position="1"/>
        <end position="11"/>
    </location>
</feature>
<organism evidence="3 4">
    <name type="scientific">Arabis alpina</name>
    <name type="common">Alpine rock-cress</name>
    <dbReference type="NCBI Taxonomy" id="50452"/>
    <lineage>
        <taxon>Eukaryota</taxon>
        <taxon>Viridiplantae</taxon>
        <taxon>Streptophyta</taxon>
        <taxon>Embryophyta</taxon>
        <taxon>Tracheophyta</taxon>
        <taxon>Spermatophyta</taxon>
        <taxon>Magnoliopsida</taxon>
        <taxon>eudicotyledons</taxon>
        <taxon>Gunneridae</taxon>
        <taxon>Pentapetalae</taxon>
        <taxon>rosids</taxon>
        <taxon>malvids</taxon>
        <taxon>Brassicales</taxon>
        <taxon>Brassicaceae</taxon>
        <taxon>Arabideae</taxon>
        <taxon>Arabis</taxon>
    </lineage>
</organism>
<name>A0A087GAB4_ARAAL</name>
<keyword evidence="4" id="KW-1185">Reference proteome</keyword>
<feature type="domain" description="DUF4057" evidence="2">
    <location>
        <begin position="3"/>
        <end position="42"/>
    </location>
</feature>
<dbReference type="Proteomes" id="UP000029120">
    <property type="component" value="Chromosome 8"/>
</dbReference>
<protein>
    <recommendedName>
        <fullName evidence="2">DUF4057 domain-containing protein</fullName>
    </recommendedName>
</protein>
<accession>A0A087GAB4</accession>